<dbReference type="Pfam" id="PF04037">
    <property type="entry name" value="DUF382"/>
    <property type="match status" value="1"/>
</dbReference>
<evidence type="ECO:0000256" key="1">
    <source>
        <dbReference type="SAM" id="MobiDB-lite"/>
    </source>
</evidence>
<dbReference type="PaxDb" id="284590-Q6CKS4"/>
<reference evidence="3 4" key="1">
    <citation type="journal article" date="2004" name="Nature">
        <title>Genome evolution in yeasts.</title>
        <authorList>
            <consortium name="Genolevures"/>
            <person name="Dujon B."/>
            <person name="Sherman D."/>
            <person name="Fischer G."/>
            <person name="Durrens P."/>
            <person name="Casaregola S."/>
            <person name="Lafontaine I."/>
            <person name="de Montigny J."/>
            <person name="Marck C."/>
            <person name="Neuveglise C."/>
            <person name="Talla E."/>
            <person name="Goffard N."/>
            <person name="Frangeul L."/>
            <person name="Aigle M."/>
            <person name="Anthouard V."/>
            <person name="Babour A."/>
            <person name="Barbe V."/>
            <person name="Barnay S."/>
            <person name="Blanchin S."/>
            <person name="Beckerich J.M."/>
            <person name="Beyne E."/>
            <person name="Bleykasten C."/>
            <person name="Boisrame A."/>
            <person name="Boyer J."/>
            <person name="Cattolico L."/>
            <person name="Confanioleri F."/>
            <person name="de Daruvar A."/>
            <person name="Despons L."/>
            <person name="Fabre E."/>
            <person name="Fairhead C."/>
            <person name="Ferry-Dumazet H."/>
            <person name="Groppi A."/>
            <person name="Hantraye F."/>
            <person name="Hennequin C."/>
            <person name="Jauniaux N."/>
            <person name="Joyet P."/>
            <person name="Kachouri R."/>
            <person name="Kerrest A."/>
            <person name="Koszul R."/>
            <person name="Lemaire M."/>
            <person name="Lesur I."/>
            <person name="Ma L."/>
            <person name="Muller H."/>
            <person name="Nicaud J.M."/>
            <person name="Nikolski M."/>
            <person name="Oztas S."/>
            <person name="Ozier-Kalogeropoulos O."/>
            <person name="Pellenz S."/>
            <person name="Potier S."/>
            <person name="Richard G.F."/>
            <person name="Straub M.L."/>
            <person name="Suleau A."/>
            <person name="Swennene D."/>
            <person name="Tekaia F."/>
            <person name="Wesolowski-Louvel M."/>
            <person name="Westhof E."/>
            <person name="Wirth B."/>
            <person name="Zeniou-Meyer M."/>
            <person name="Zivanovic I."/>
            <person name="Bolotin-Fukuhara M."/>
            <person name="Thierry A."/>
            <person name="Bouchier C."/>
            <person name="Caudron B."/>
            <person name="Scarpelli C."/>
            <person name="Gaillardin C."/>
            <person name="Weissenbach J."/>
            <person name="Wincker P."/>
            <person name="Souciet J.L."/>
        </authorList>
    </citation>
    <scope>NUCLEOTIDE SEQUENCE [LARGE SCALE GENOMIC DNA]</scope>
    <source>
        <strain evidence="4">ATCC 8585 / CBS 2359 / DSM 70799 / NBRC 1267 / NRRL Y-1140 / WM37</strain>
    </source>
</reference>
<dbReference type="GO" id="GO:0005634">
    <property type="term" value="C:nucleus"/>
    <property type="evidence" value="ECO:0007669"/>
    <property type="project" value="InterPro"/>
</dbReference>
<protein>
    <submittedName>
        <fullName evidence="3">KLLA0F08481p</fullName>
    </submittedName>
</protein>
<evidence type="ECO:0000313" key="3">
    <source>
        <dbReference type="EMBL" id="CAG98173.1"/>
    </source>
</evidence>
<dbReference type="STRING" id="284590.Q6CKS4"/>
<gene>
    <name evidence="3" type="ORF">KLLA0_F08481g</name>
</gene>
<feature type="region of interest" description="Disordered" evidence="1">
    <location>
        <begin position="446"/>
        <end position="483"/>
    </location>
</feature>
<proteinExistence type="predicted"/>
<dbReference type="EMBL" id="CR382126">
    <property type="protein sequence ID" value="CAG98173.1"/>
    <property type="molecule type" value="Genomic_DNA"/>
</dbReference>
<feature type="compositionally biased region" description="Basic and acidic residues" evidence="1">
    <location>
        <begin position="391"/>
        <end position="401"/>
    </location>
</feature>
<dbReference type="PANTHER" id="PTHR12785:SF6">
    <property type="entry name" value="SPLICING FACTOR 3B SUBUNIT 2"/>
    <property type="match status" value="1"/>
</dbReference>
<feature type="compositionally biased region" description="Basic residues" evidence="1">
    <location>
        <begin position="1"/>
        <end position="14"/>
    </location>
</feature>
<dbReference type="InterPro" id="IPR006568">
    <property type="entry name" value="PSP_pro-rich"/>
</dbReference>
<dbReference type="InterPro" id="IPR052584">
    <property type="entry name" value="U2_snRNP_Complex_Component"/>
</dbReference>
<dbReference type="Pfam" id="PF04046">
    <property type="entry name" value="PSP"/>
    <property type="match status" value="1"/>
</dbReference>
<feature type="region of interest" description="Disordered" evidence="1">
    <location>
        <begin position="367"/>
        <end position="409"/>
    </location>
</feature>
<feature type="domain" description="PSP proline-rich" evidence="2">
    <location>
        <begin position="278"/>
        <end position="331"/>
    </location>
</feature>
<evidence type="ECO:0000259" key="2">
    <source>
        <dbReference type="SMART" id="SM00581"/>
    </source>
</evidence>
<dbReference type="eggNOG" id="KOG2330">
    <property type="taxonomic scope" value="Eukaryota"/>
</dbReference>
<organism evidence="3 4">
    <name type="scientific">Kluyveromyces lactis (strain ATCC 8585 / CBS 2359 / DSM 70799 / NBRC 1267 / NRRL Y-1140 / WM37)</name>
    <name type="common">Yeast</name>
    <name type="synonym">Candida sphaerica</name>
    <dbReference type="NCBI Taxonomy" id="284590"/>
    <lineage>
        <taxon>Eukaryota</taxon>
        <taxon>Fungi</taxon>
        <taxon>Dikarya</taxon>
        <taxon>Ascomycota</taxon>
        <taxon>Saccharomycotina</taxon>
        <taxon>Saccharomycetes</taxon>
        <taxon>Saccharomycetales</taxon>
        <taxon>Saccharomycetaceae</taxon>
        <taxon>Kluyveromyces</taxon>
    </lineage>
</organism>
<evidence type="ECO:0000313" key="4">
    <source>
        <dbReference type="Proteomes" id="UP000000598"/>
    </source>
</evidence>
<name>Q6CKS4_KLULA</name>
<dbReference type="InterPro" id="IPR007180">
    <property type="entry name" value="DUF382"/>
</dbReference>
<dbReference type="KEGG" id="kla:KLLA0_F08481g"/>
<dbReference type="FunCoup" id="Q6CKS4">
    <property type="interactions" value="251"/>
</dbReference>
<dbReference type="InParanoid" id="Q6CKS4"/>
<keyword evidence="4" id="KW-1185">Reference proteome</keyword>
<dbReference type="PANTHER" id="PTHR12785">
    <property type="entry name" value="SPLICING FACTOR 3B"/>
    <property type="match status" value="1"/>
</dbReference>
<dbReference type="AlphaFoldDB" id="Q6CKS4"/>
<feature type="compositionally biased region" description="Basic and acidic residues" evidence="1">
    <location>
        <begin position="458"/>
        <end position="483"/>
    </location>
</feature>
<feature type="compositionally biased region" description="Basic and acidic residues" evidence="1">
    <location>
        <begin position="18"/>
        <end position="27"/>
    </location>
</feature>
<sequence>MVKKAKANKRRSKNKNGSVKEDAEERKKRLSSLLQQVSSENGNTSQQVINEPLVIKDESLNKVLQRFKASATGADEDDDSKREQAIVRKERADIDDEDAEGSDSFEDQADEVLQNISERQKRLANKPSIAVLKASVPYPELIEWFDCDAQWPYFNAAIKTTHNTVGIPRHWQMKRGYLSGRSMMERKPFQLPEIIRQTDIETMRETVPSGNEKQAEKLKDITRAKVQPKLGVLDLDYKRLYEAFFTLGKNWKPELLSFGDLYYENRSLDSELEWKQIKTRYRPGYLSETLREALNLTEGMLPPWCHEMNRLGLPKSYPGMKVCGINWEISNLTGTQYGYYPEDTLRIPKQNLFGAMFSFEELEDQDAHIDPDPLNESISDDEVSSDANEAEATKTESETHENNNSGLVPIDGGSVVNQHYDENRPLFTVLTEAKSNEVDGSTIISSTTSYNITNKRSTSVEEKDDDNVLHKKQKVEEEPDFRF</sequence>
<feature type="region of interest" description="Disordered" evidence="1">
    <location>
        <begin position="1"/>
        <end position="52"/>
    </location>
</feature>
<accession>Q6CKS4</accession>
<dbReference type="OMA" id="IEWFDCD"/>
<dbReference type="HOGENOM" id="CLU_014435_2_1_1"/>
<feature type="compositionally biased region" description="Polar residues" evidence="1">
    <location>
        <begin position="32"/>
        <end position="49"/>
    </location>
</feature>
<dbReference type="SMART" id="SM00581">
    <property type="entry name" value="PSP"/>
    <property type="match status" value="1"/>
</dbReference>
<dbReference type="Proteomes" id="UP000000598">
    <property type="component" value="Chromosome F"/>
</dbReference>